<evidence type="ECO:0000256" key="1">
    <source>
        <dbReference type="SAM" id="Phobius"/>
    </source>
</evidence>
<keyword evidence="1" id="KW-1133">Transmembrane helix</keyword>
<accession>A0A9D1KIF2</accession>
<evidence type="ECO:0000313" key="3">
    <source>
        <dbReference type="Proteomes" id="UP000886758"/>
    </source>
</evidence>
<feature type="transmembrane region" description="Helical" evidence="1">
    <location>
        <begin position="38"/>
        <end position="58"/>
    </location>
</feature>
<reference evidence="2" key="2">
    <citation type="journal article" date="2021" name="PeerJ">
        <title>Extensive microbial diversity within the chicken gut microbiome revealed by metagenomics and culture.</title>
        <authorList>
            <person name="Gilroy R."/>
            <person name="Ravi A."/>
            <person name="Getino M."/>
            <person name="Pursley I."/>
            <person name="Horton D.L."/>
            <person name="Alikhan N.F."/>
            <person name="Baker D."/>
            <person name="Gharbi K."/>
            <person name="Hall N."/>
            <person name="Watson M."/>
            <person name="Adriaenssens E.M."/>
            <person name="Foster-Nyarko E."/>
            <person name="Jarju S."/>
            <person name="Secka A."/>
            <person name="Antonio M."/>
            <person name="Oren A."/>
            <person name="Chaudhuri R.R."/>
            <person name="La Ragione R."/>
            <person name="Hildebrand F."/>
            <person name="Pallen M.J."/>
        </authorList>
    </citation>
    <scope>NUCLEOTIDE SEQUENCE</scope>
    <source>
        <strain evidence="2">ChiW17-6978</strain>
    </source>
</reference>
<comment type="caution">
    <text evidence="2">The sequence shown here is derived from an EMBL/GenBank/DDBJ whole genome shotgun (WGS) entry which is preliminary data.</text>
</comment>
<proteinExistence type="predicted"/>
<keyword evidence="1" id="KW-0812">Transmembrane</keyword>
<dbReference type="EMBL" id="DVLF01000012">
    <property type="protein sequence ID" value="HIT49456.1"/>
    <property type="molecule type" value="Genomic_DNA"/>
</dbReference>
<protein>
    <submittedName>
        <fullName evidence="2">Uncharacterized protein</fullName>
    </submittedName>
</protein>
<sequence>MPDGLMDFIVNWGPTLLFIIIVLCAIVLGMIRGFRKSVILFIHMLVVGVLCLCFYLWIVNQKEMDAILVKQADTVLGWMGQSVHQLLDVEAKPTLTEMLTEKILASLSEEEKVIILIQGNTAYIQTLVEASYRLFLFIVSLIVYVLLIFLLYLIYFIAYPVRRKIRKVNRRFQNGEISHPYRKKRLLGGLVGGVRGLISALVCFSFIGALFFIVSGGKKAPSREELGNGTEISFGDEQYDELYDYYSAICAMGNQGIFKLLNSFQDSTNTPYYFYIADLVLQGGLTDEGLGVVDETFYIRDELGYYVGFCKDALTLLVQYAGDDLSVLLNPSEENINEIFQIMQKPGFADDLKELVDSFEEKTYFVNLSLSVLTTMINHIDAFVEDEKVVGLIECMFLEEDSIKVTDLATKDDVKYLFNSLIDVISLTDISSYDNSNQIAIAYAEKAVPSLVKLSCFKDQTRKEKANRWIGKIYEYCAENLIESDIELPDVTSVDWMDEFTILLNASAPILSITNQIYSDEQELLLKNFFTLFEGTSGLQMQTAYDQMMGFLSESVLLGVVCQMSFVQDTFDQLLQQITENSEAHLPLENITFENRQEGDQIIYGEIYKLLNALKDVLQNGGETLYQAVMDLENDTQNMKVIADILVKPLQGEVQKTLVDSLFESDLLYFYTSGILTNLKMDGFEIYIPDEVVDPETDLILREELLVLIHGFAGSAEVILDLMGESSEIDFEKILLNEPLNQAIRDSLILEGTVSNLLIEQLKQVEMIVLPENYQYVESWLSKEEDGELQHLLQALKHAIQSDSFDINALMEGDFEISSLKSLSTQTLEMMLESSVLHYTLSQTLTSISTDDFEVVIPYDSSLGIKQDYLGNSVQLIQEDELVRMIRSVLNLLRFSETEQTIDYAYLFEHIEDLLKSDIIQATLIHLIVQMAGTDGLLAVPQNYLAAVDTIKTAPLSQNIWFGSTEQVTDDEMYRLLTVLASFIGDVSSDFDLTTDLESKLIFTEQNITNLSSSVVLNATLTKNIIQTNVEVPLSVYENEQLTATELNALLGLIIDLFGHEENGVQVFKLSDFESFSFDVENKSFTRSDINSIFSSEILTFQLSKALLPITTIVIPMDVVSHQKIYDATAGSRTESILLKTELKNVLTGIFDLFATEDTIQMGNLSFEEMTLQTSDVQTIIQSHILSATVSEQICKANALVIPKDSVVWKEIYLLEQSKAIIQEEEFESFLLSLFNLFAVDGKLVISGTMNFQSVSITLDTLNQLLESLILQATLSDQLLTNQSLIVPKEVTRQMLDRTGASIQLIQKEELQKLLSAVFTIVGQDTITLSDLSLETIAVPQDATSLTSSTILRAVVSNQLLTQNDLAIVQKDAEAYDVMTDQTDEKIVVLTSTELSSLIAGIHAVGSSDFKNLELNIVSILQQENKNELIQTLVQSSVYRVLLSKALVRGDSYHWIGQTEGETYQGYDWQSYNSYYILKDPSRMNGIVWTNETTEISVFEKEDLLMLQYCSLQKPF</sequence>
<feature type="transmembrane region" description="Helical" evidence="1">
    <location>
        <begin position="12"/>
        <end position="31"/>
    </location>
</feature>
<organism evidence="2 3">
    <name type="scientific">Candidatus Pelethenecus faecipullorum</name>
    <dbReference type="NCBI Taxonomy" id="2840900"/>
    <lineage>
        <taxon>Bacteria</taxon>
        <taxon>Bacillati</taxon>
        <taxon>Mycoplasmatota</taxon>
        <taxon>Mollicutes</taxon>
        <taxon>Candidatus Pelethenecus</taxon>
    </lineage>
</organism>
<feature type="transmembrane region" description="Helical" evidence="1">
    <location>
        <begin position="186"/>
        <end position="214"/>
    </location>
</feature>
<dbReference type="Proteomes" id="UP000886758">
    <property type="component" value="Unassembled WGS sequence"/>
</dbReference>
<gene>
    <name evidence="2" type="ORF">IAD46_00350</name>
</gene>
<keyword evidence="1" id="KW-0472">Membrane</keyword>
<reference evidence="2" key="1">
    <citation type="submission" date="2020-10" db="EMBL/GenBank/DDBJ databases">
        <authorList>
            <person name="Gilroy R."/>
        </authorList>
    </citation>
    <scope>NUCLEOTIDE SEQUENCE</scope>
    <source>
        <strain evidence="2">ChiW17-6978</strain>
    </source>
</reference>
<feature type="transmembrane region" description="Helical" evidence="1">
    <location>
        <begin position="134"/>
        <end position="161"/>
    </location>
</feature>
<name>A0A9D1KIF2_9MOLU</name>
<evidence type="ECO:0000313" key="2">
    <source>
        <dbReference type="EMBL" id="HIT49456.1"/>
    </source>
</evidence>